<dbReference type="EMBL" id="FUEG01000012">
    <property type="protein sequence ID" value="SJL10244.1"/>
    <property type="molecule type" value="Genomic_DNA"/>
</dbReference>
<dbReference type="AlphaFoldDB" id="A0A284RNE7"/>
<dbReference type="OrthoDB" id="10642810at2759"/>
<sequence length="244" mass="26952">MAAPQHERRSDSVRITDASAERGMSVLSASLTQFTALLKLSKTKVSPSNTTGFTVLPAMPPRSNVHRNAATRRTTIWRQRERDTSSSLHSLDFLTRRFLDFAPPTVVALQHERRSGLAERGDRAIGVLAVLSTSPTAAVFYIAENFPTGLAVLPIMPPRSNVSRYQTQLPKQIAPRRTPIQAASKGYSVLSPYNKRFKLRPYHADLYVPLISRQLSDQPTLTGEVLTNPKVQIIMGSQTSCKAA</sequence>
<name>A0A284RNE7_ARMOS</name>
<organism evidence="1 2">
    <name type="scientific">Armillaria ostoyae</name>
    <name type="common">Armillaria root rot fungus</name>
    <dbReference type="NCBI Taxonomy" id="47428"/>
    <lineage>
        <taxon>Eukaryota</taxon>
        <taxon>Fungi</taxon>
        <taxon>Dikarya</taxon>
        <taxon>Basidiomycota</taxon>
        <taxon>Agaricomycotina</taxon>
        <taxon>Agaricomycetes</taxon>
        <taxon>Agaricomycetidae</taxon>
        <taxon>Agaricales</taxon>
        <taxon>Marasmiineae</taxon>
        <taxon>Physalacriaceae</taxon>
        <taxon>Armillaria</taxon>
    </lineage>
</organism>
<gene>
    <name evidence="1" type="ORF">ARMOST_13628</name>
</gene>
<dbReference type="Proteomes" id="UP000219338">
    <property type="component" value="Unassembled WGS sequence"/>
</dbReference>
<protein>
    <submittedName>
        <fullName evidence="1">Uncharacterized protein</fullName>
    </submittedName>
</protein>
<keyword evidence="2" id="KW-1185">Reference proteome</keyword>
<reference evidence="2" key="1">
    <citation type="journal article" date="2017" name="Nat. Ecol. Evol.">
        <title>Genome expansion and lineage-specific genetic innovations in the forest pathogenic fungi Armillaria.</title>
        <authorList>
            <person name="Sipos G."/>
            <person name="Prasanna A.N."/>
            <person name="Walter M.C."/>
            <person name="O'Connor E."/>
            <person name="Balint B."/>
            <person name="Krizsan K."/>
            <person name="Kiss B."/>
            <person name="Hess J."/>
            <person name="Varga T."/>
            <person name="Slot J."/>
            <person name="Riley R."/>
            <person name="Boka B."/>
            <person name="Rigling D."/>
            <person name="Barry K."/>
            <person name="Lee J."/>
            <person name="Mihaltcheva S."/>
            <person name="LaButti K."/>
            <person name="Lipzen A."/>
            <person name="Waldron R."/>
            <person name="Moloney N.M."/>
            <person name="Sperisen C."/>
            <person name="Kredics L."/>
            <person name="Vagvoelgyi C."/>
            <person name="Patrignani A."/>
            <person name="Fitzpatrick D."/>
            <person name="Nagy I."/>
            <person name="Doyle S."/>
            <person name="Anderson J.B."/>
            <person name="Grigoriev I.V."/>
            <person name="Gueldener U."/>
            <person name="Muensterkoetter M."/>
            <person name="Nagy L.G."/>
        </authorList>
    </citation>
    <scope>NUCLEOTIDE SEQUENCE [LARGE SCALE GENOMIC DNA]</scope>
    <source>
        <strain evidence="2">C18/9</strain>
    </source>
</reference>
<accession>A0A284RNE7</accession>
<proteinExistence type="predicted"/>
<evidence type="ECO:0000313" key="2">
    <source>
        <dbReference type="Proteomes" id="UP000219338"/>
    </source>
</evidence>
<evidence type="ECO:0000313" key="1">
    <source>
        <dbReference type="EMBL" id="SJL10244.1"/>
    </source>
</evidence>